<dbReference type="AlphaFoldDB" id="A0A151ICT0"/>
<dbReference type="EMBL" id="KQ978002">
    <property type="protein sequence ID" value="KYM98206.1"/>
    <property type="molecule type" value="Genomic_DNA"/>
</dbReference>
<gene>
    <name evidence="1" type="ORF">ALC62_11056</name>
</gene>
<proteinExistence type="predicted"/>
<evidence type="ECO:0000313" key="1">
    <source>
        <dbReference type="EMBL" id="KYM98206.1"/>
    </source>
</evidence>
<sequence>MRISRKRVYASGRCRDIYVRFPDATRETIDGEDSDANAQRLAETENNALPIRSRNGVSYFHSLEKKSKMLPQTMEDIASILKINLKDIYKFISEESTLHVRTDQ</sequence>
<reference evidence="1 2" key="1">
    <citation type="submission" date="2016-03" db="EMBL/GenBank/DDBJ databases">
        <title>Cyphomyrmex costatus WGS genome.</title>
        <authorList>
            <person name="Nygaard S."/>
            <person name="Hu H."/>
            <person name="Boomsma J."/>
            <person name="Zhang G."/>
        </authorList>
    </citation>
    <scope>NUCLEOTIDE SEQUENCE [LARGE SCALE GENOMIC DNA]</scope>
    <source>
        <strain evidence="1">MS0001</strain>
        <tissue evidence="1">Whole body</tissue>
    </source>
</reference>
<accession>A0A151ICT0</accession>
<keyword evidence="2" id="KW-1185">Reference proteome</keyword>
<evidence type="ECO:0000313" key="2">
    <source>
        <dbReference type="Proteomes" id="UP000078542"/>
    </source>
</evidence>
<organism evidence="1 2">
    <name type="scientific">Cyphomyrmex costatus</name>
    <dbReference type="NCBI Taxonomy" id="456900"/>
    <lineage>
        <taxon>Eukaryota</taxon>
        <taxon>Metazoa</taxon>
        <taxon>Ecdysozoa</taxon>
        <taxon>Arthropoda</taxon>
        <taxon>Hexapoda</taxon>
        <taxon>Insecta</taxon>
        <taxon>Pterygota</taxon>
        <taxon>Neoptera</taxon>
        <taxon>Endopterygota</taxon>
        <taxon>Hymenoptera</taxon>
        <taxon>Apocrita</taxon>
        <taxon>Aculeata</taxon>
        <taxon>Formicoidea</taxon>
        <taxon>Formicidae</taxon>
        <taxon>Myrmicinae</taxon>
        <taxon>Cyphomyrmex</taxon>
    </lineage>
</organism>
<protein>
    <submittedName>
        <fullName evidence="1">Uncharacterized protein</fullName>
    </submittedName>
</protein>
<name>A0A151ICT0_9HYME</name>
<dbReference type="Proteomes" id="UP000078542">
    <property type="component" value="Unassembled WGS sequence"/>
</dbReference>